<dbReference type="Pfam" id="PF09582">
    <property type="entry name" value="AnfO_nitrog"/>
    <property type="match status" value="1"/>
</dbReference>
<dbReference type="AlphaFoldDB" id="A0A4R1NM12"/>
<dbReference type="InterPro" id="IPR014287">
    <property type="entry name" value="Nase_Fe-Fe_AnfO"/>
</dbReference>
<sequence>MKIAVFVDTEGKTASLYQQGTIRVYESLPSGWQPVREIPFGLREEMGLAEIRAHILAMLADLDGCRHFVARAINGAMLSYFDGMGMVMWKLAGDPVGFLPRIQHIALDKARQEQTAQGATAATFIKPGDAAGEYRLNLIDALKSDSALTSKQVLQPFLRRSDFTRLEIVCDHLPKWFDRELPALALILAAEKKPDGRCYAVISRA</sequence>
<evidence type="ECO:0000313" key="2">
    <source>
        <dbReference type="Proteomes" id="UP000294555"/>
    </source>
</evidence>
<dbReference type="NCBIfam" id="TIGR02940">
    <property type="entry name" value="anfO_nitrog"/>
    <property type="match status" value="1"/>
</dbReference>
<dbReference type="OrthoDB" id="200286at2"/>
<gene>
    <name evidence="1" type="ORF">EZJ58_3444</name>
</gene>
<organism evidence="1 2">
    <name type="scientific">Sodalis ligni</name>
    <dbReference type="NCBI Taxonomy" id="2697027"/>
    <lineage>
        <taxon>Bacteria</taxon>
        <taxon>Pseudomonadati</taxon>
        <taxon>Pseudomonadota</taxon>
        <taxon>Gammaproteobacteria</taxon>
        <taxon>Enterobacterales</taxon>
        <taxon>Bruguierivoracaceae</taxon>
        <taxon>Sodalis</taxon>
    </lineage>
</organism>
<dbReference type="RefSeq" id="WP_132923990.1">
    <property type="nucleotide sequence ID" value="NZ_SJOI01000001.1"/>
</dbReference>
<accession>A0A4R1NM12</accession>
<name>A0A4R1NM12_9GAMM</name>
<dbReference type="Proteomes" id="UP000294555">
    <property type="component" value="Unassembled WGS sequence"/>
</dbReference>
<keyword evidence="2" id="KW-1185">Reference proteome</keyword>
<evidence type="ECO:0000313" key="1">
    <source>
        <dbReference type="EMBL" id="TCL05270.1"/>
    </source>
</evidence>
<comment type="caution">
    <text evidence="1">The sequence shown here is derived from an EMBL/GenBank/DDBJ whole genome shotgun (WGS) entry which is preliminary data.</text>
</comment>
<proteinExistence type="predicted"/>
<reference evidence="1 2" key="1">
    <citation type="submission" date="2019-02" db="EMBL/GenBank/DDBJ databases">
        <title>Investigation of anaerobic lignin degradation for improved lignocellulosic biofuels.</title>
        <authorList>
            <person name="Deangelis K."/>
        </authorList>
    </citation>
    <scope>NUCLEOTIDE SEQUENCE [LARGE SCALE GENOMIC DNA]</scope>
    <source>
        <strain evidence="1 2">159R</strain>
    </source>
</reference>
<dbReference type="EMBL" id="SJOI01000001">
    <property type="protein sequence ID" value="TCL05270.1"/>
    <property type="molecule type" value="Genomic_DNA"/>
</dbReference>
<protein>
    <submittedName>
        <fullName evidence="1">Fe-only nitrogenase accessory protein AnfO</fullName>
    </submittedName>
</protein>